<dbReference type="Proteomes" id="UP000312594">
    <property type="component" value="Unassembled WGS sequence"/>
</dbReference>
<evidence type="ECO:0000313" key="1">
    <source>
        <dbReference type="EMBL" id="TNU94838.1"/>
    </source>
</evidence>
<dbReference type="EMBL" id="VEVP01000004">
    <property type="protein sequence ID" value="TNU94838.1"/>
    <property type="molecule type" value="Genomic_DNA"/>
</dbReference>
<gene>
    <name evidence="1" type="ORF">FIC87_02970</name>
</gene>
<reference evidence="1 2" key="1">
    <citation type="journal article" date="2005" name="Appl. Environ. Microbiol.">
        <title>Intestinal bacterial communities that produce active estrogen-like compounds enterodiol and enterolactone in humans.</title>
        <authorList>
            <person name="Clavel T."/>
            <person name="Henderson G."/>
            <person name="Alpert C.A."/>
            <person name="Philippe C."/>
            <person name="Rigottier-Gois L."/>
            <person name="Dore J."/>
            <person name="Blaut M."/>
        </authorList>
    </citation>
    <scope>NUCLEOTIDE SEQUENCE [LARGE SCALE GENOMIC DNA]</scope>
    <source>
        <strain evidence="1 2">SECO-MT75m2</strain>
    </source>
</reference>
<dbReference type="GO" id="GO:0003677">
    <property type="term" value="F:DNA binding"/>
    <property type="evidence" value="ECO:0007669"/>
    <property type="project" value="UniProtKB-KW"/>
</dbReference>
<proteinExistence type="predicted"/>
<protein>
    <submittedName>
        <fullName evidence="1">DNA-binding protein</fullName>
    </submittedName>
</protein>
<keyword evidence="1" id="KW-0238">DNA-binding</keyword>
<sequence length="142" mass="15868">MEKMTKVLRYDNVLTARVSDADFRAVCERADEEGLTRSEYLRYVARMVADDAENAKRGGVLLDGLSMRRLSRELVRWGHHYNQGVHALNSIKFALDHGRGDLEWVSSKLDECALLLAQVDEGRCEMAGELASLEGRAIVGGD</sequence>
<accession>A0A369NT96</accession>
<dbReference type="AlphaFoldDB" id="A0A369NT96"/>
<name>A0A369NT96_EGGLN</name>
<organism evidence="1 2">
    <name type="scientific">Eggerthella lenta</name>
    <name type="common">Eubacterium lentum</name>
    <dbReference type="NCBI Taxonomy" id="84112"/>
    <lineage>
        <taxon>Bacteria</taxon>
        <taxon>Bacillati</taxon>
        <taxon>Actinomycetota</taxon>
        <taxon>Coriobacteriia</taxon>
        <taxon>Eggerthellales</taxon>
        <taxon>Eggerthellaceae</taxon>
        <taxon>Eggerthella</taxon>
    </lineage>
</organism>
<comment type="caution">
    <text evidence="1">The sequence shown here is derived from an EMBL/GenBank/DDBJ whole genome shotgun (WGS) entry which is preliminary data.</text>
</comment>
<evidence type="ECO:0000313" key="2">
    <source>
        <dbReference type="Proteomes" id="UP000312594"/>
    </source>
</evidence>